<dbReference type="Gene3D" id="3.40.50.150">
    <property type="entry name" value="Vaccinia Virus protein VP39"/>
    <property type="match status" value="1"/>
</dbReference>
<dbReference type="PANTHER" id="PTHR13370">
    <property type="entry name" value="RNA METHYLASE-RELATED"/>
    <property type="match status" value="1"/>
</dbReference>
<dbReference type="PANTHER" id="PTHR13370:SF24">
    <property type="entry name" value="TYPE III RESTRICTION-MODIFICATION ENZYME STYLTI MOD SUBUNIT"/>
    <property type="match status" value="1"/>
</dbReference>
<dbReference type="InterPro" id="IPR029063">
    <property type="entry name" value="SAM-dependent_MTases_sf"/>
</dbReference>
<dbReference type="InterPro" id="IPR002052">
    <property type="entry name" value="DNA_methylase_N6_adenine_CS"/>
</dbReference>
<comment type="similarity">
    <text evidence="1">Belongs to the N(4)/N(6)-methyltransferase family.</text>
</comment>
<protein>
    <submittedName>
        <fullName evidence="6">Modification methylase MboII</fullName>
        <ecNumber evidence="6">2.1.1.72</ecNumber>
    </submittedName>
</protein>
<dbReference type="InterPro" id="IPR002941">
    <property type="entry name" value="DNA_methylase_N4/N6"/>
</dbReference>
<gene>
    <name evidence="6" type="primary">mboIIM</name>
    <name evidence="6" type="ORF">CJEDD_03480</name>
</gene>
<dbReference type="Proteomes" id="UP001218071">
    <property type="component" value="Chromosome"/>
</dbReference>
<evidence type="ECO:0000313" key="7">
    <source>
        <dbReference type="Proteomes" id="UP001218071"/>
    </source>
</evidence>
<reference evidence="6 7" key="1">
    <citation type="submission" date="2020-10" db="EMBL/GenBank/DDBJ databases">
        <title>Complete genome sequence of Corynebacterium jeddahense DSM 45997, type strain of Corynebacterium jeddahense.</title>
        <authorList>
            <person name="Busche T."/>
            <person name="Kalinowski J."/>
            <person name="Ruckert C."/>
        </authorList>
    </citation>
    <scope>NUCLEOTIDE SEQUENCE [LARGE SCALE GENOMIC DNA]</scope>
    <source>
        <strain evidence="6 7">DSM 45997</strain>
    </source>
</reference>
<dbReference type="GO" id="GO:0032259">
    <property type="term" value="P:methylation"/>
    <property type="evidence" value="ECO:0007669"/>
    <property type="project" value="UniProtKB-KW"/>
</dbReference>
<dbReference type="Pfam" id="PF01555">
    <property type="entry name" value="N6_N4_Mtase"/>
    <property type="match status" value="1"/>
</dbReference>
<evidence type="ECO:0000259" key="5">
    <source>
        <dbReference type="Pfam" id="PF01555"/>
    </source>
</evidence>
<dbReference type="RefSeq" id="WP_273657623.1">
    <property type="nucleotide sequence ID" value="NZ_CP063194.1"/>
</dbReference>
<dbReference type="InterPro" id="IPR002295">
    <property type="entry name" value="N4/N6-MTase_EcoPI_Mod-like"/>
</dbReference>
<dbReference type="EMBL" id="CP063194">
    <property type="protein sequence ID" value="WCZ38312.1"/>
    <property type="molecule type" value="Genomic_DNA"/>
</dbReference>
<sequence length="404" mass="45913">MAVGVPAGAARSNTEFEISYKGKISQAEILSRVRPKSFRVLHQPDHPTDNTLYFGDNLDILEGLAADDRLAGQTQMIYIDPPYATNSRFSNRNLEFAYEDTIDGADFLEFLRQRLILMRELLSNDGAIYVHLDSKMIFETKLIMDEIFGPKNFRSFITRKKSNPKNFSKKQFGNVSDYLLFYSKSKSMKFNLQHTPWTEEAGNKEYPYIEEKTGRRFKKVPIHAPGVRNGATGREWRGMLPPPGKHWQYTPERLDEMDAKGEIYWSPTGNPRRKIYLDSAPGVAMQNIWLEYKDAHNQNIKITGYPTEKNLDLLKTVIRASSDEGDLVLDAFAGSGTTLEASASLGRRWIGIDNSSLAIKTIEDRFELGSAKMGDFRPKTAAAQTALDLGERRAKDFWIKELSD</sequence>
<organism evidence="6 7">
    <name type="scientific">Corynebacterium jeddahense</name>
    <dbReference type="NCBI Taxonomy" id="1414719"/>
    <lineage>
        <taxon>Bacteria</taxon>
        <taxon>Bacillati</taxon>
        <taxon>Actinomycetota</taxon>
        <taxon>Actinomycetes</taxon>
        <taxon>Mycobacteriales</taxon>
        <taxon>Corynebacteriaceae</taxon>
        <taxon>Corynebacterium</taxon>
    </lineage>
</organism>
<keyword evidence="4" id="KW-0949">S-adenosyl-L-methionine</keyword>
<evidence type="ECO:0000256" key="2">
    <source>
        <dbReference type="ARBA" id="ARBA00022603"/>
    </source>
</evidence>
<keyword evidence="7" id="KW-1185">Reference proteome</keyword>
<evidence type="ECO:0000313" key="6">
    <source>
        <dbReference type="EMBL" id="WCZ38312.1"/>
    </source>
</evidence>
<dbReference type="PROSITE" id="PS00092">
    <property type="entry name" value="N6_MTASE"/>
    <property type="match status" value="1"/>
</dbReference>
<accession>A0ABY7UI75</accession>
<keyword evidence="3 6" id="KW-0808">Transferase</keyword>
<dbReference type="EC" id="2.1.1.72" evidence="6"/>
<evidence type="ECO:0000256" key="1">
    <source>
        <dbReference type="ARBA" id="ARBA00006594"/>
    </source>
</evidence>
<evidence type="ECO:0000256" key="3">
    <source>
        <dbReference type="ARBA" id="ARBA00022679"/>
    </source>
</evidence>
<name>A0ABY7UI75_9CORY</name>
<dbReference type="SUPFAM" id="SSF53335">
    <property type="entry name" value="S-adenosyl-L-methionine-dependent methyltransferases"/>
    <property type="match status" value="1"/>
</dbReference>
<proteinExistence type="inferred from homology"/>
<evidence type="ECO:0000256" key="4">
    <source>
        <dbReference type="ARBA" id="ARBA00022691"/>
    </source>
</evidence>
<feature type="domain" description="DNA methylase N-4/N-6" evidence="5">
    <location>
        <begin position="75"/>
        <end position="362"/>
    </location>
</feature>
<dbReference type="PRINTS" id="PR00506">
    <property type="entry name" value="D21N6MTFRASE"/>
</dbReference>
<keyword evidence="2 6" id="KW-0489">Methyltransferase</keyword>
<dbReference type="GO" id="GO:0009007">
    <property type="term" value="F:site-specific DNA-methyltransferase (adenine-specific) activity"/>
    <property type="evidence" value="ECO:0007669"/>
    <property type="project" value="UniProtKB-EC"/>
</dbReference>